<dbReference type="Gramene" id="TuG1812G0200001893.01.T01">
    <property type="protein sequence ID" value="TuG1812G0200001893.01.T01.cds319237"/>
    <property type="gene ID" value="TuG1812G0200001893.01"/>
</dbReference>
<dbReference type="AlphaFoldDB" id="A0A8R7PC61"/>
<keyword evidence="1" id="KW-1133">Transmembrane helix</keyword>
<reference evidence="2" key="2">
    <citation type="submission" date="2018-03" db="EMBL/GenBank/DDBJ databases">
        <title>The Triticum urartu genome reveals the dynamic nature of wheat genome evolution.</title>
        <authorList>
            <person name="Ling H."/>
            <person name="Ma B."/>
            <person name="Shi X."/>
            <person name="Liu H."/>
            <person name="Dong L."/>
            <person name="Sun H."/>
            <person name="Cao Y."/>
            <person name="Gao Q."/>
            <person name="Zheng S."/>
            <person name="Li Y."/>
            <person name="Yu Y."/>
            <person name="Du H."/>
            <person name="Qi M."/>
            <person name="Li Y."/>
            <person name="Yu H."/>
            <person name="Cui Y."/>
            <person name="Wang N."/>
            <person name="Chen C."/>
            <person name="Wu H."/>
            <person name="Zhao Y."/>
            <person name="Zhang J."/>
            <person name="Li Y."/>
            <person name="Zhou W."/>
            <person name="Zhang B."/>
            <person name="Hu W."/>
            <person name="Eijk M."/>
            <person name="Tang J."/>
            <person name="Witsenboer H."/>
            <person name="Zhao S."/>
            <person name="Li Z."/>
            <person name="Zhang A."/>
            <person name="Wang D."/>
            <person name="Liang C."/>
        </authorList>
    </citation>
    <scope>NUCLEOTIDE SEQUENCE [LARGE SCALE GENOMIC DNA]</scope>
    <source>
        <strain evidence="2">cv. G1812</strain>
    </source>
</reference>
<reference evidence="3" key="1">
    <citation type="journal article" date="2013" name="Nature">
        <title>Draft genome of the wheat A-genome progenitor Triticum urartu.</title>
        <authorList>
            <person name="Ling H.Q."/>
            <person name="Zhao S."/>
            <person name="Liu D."/>
            <person name="Wang J."/>
            <person name="Sun H."/>
            <person name="Zhang C."/>
            <person name="Fan H."/>
            <person name="Li D."/>
            <person name="Dong L."/>
            <person name="Tao Y."/>
            <person name="Gao C."/>
            <person name="Wu H."/>
            <person name="Li Y."/>
            <person name="Cui Y."/>
            <person name="Guo X."/>
            <person name="Zheng S."/>
            <person name="Wang B."/>
            <person name="Yu K."/>
            <person name="Liang Q."/>
            <person name="Yang W."/>
            <person name="Lou X."/>
            <person name="Chen J."/>
            <person name="Feng M."/>
            <person name="Jian J."/>
            <person name="Zhang X."/>
            <person name="Luo G."/>
            <person name="Jiang Y."/>
            <person name="Liu J."/>
            <person name="Wang Z."/>
            <person name="Sha Y."/>
            <person name="Zhang B."/>
            <person name="Wu H."/>
            <person name="Tang D."/>
            <person name="Shen Q."/>
            <person name="Xue P."/>
            <person name="Zou S."/>
            <person name="Wang X."/>
            <person name="Liu X."/>
            <person name="Wang F."/>
            <person name="Yang Y."/>
            <person name="An X."/>
            <person name="Dong Z."/>
            <person name="Zhang K."/>
            <person name="Zhang X."/>
            <person name="Luo M.C."/>
            <person name="Dvorak J."/>
            <person name="Tong Y."/>
            <person name="Wang J."/>
            <person name="Yang H."/>
            <person name="Li Z."/>
            <person name="Wang D."/>
            <person name="Zhang A."/>
            <person name="Wang J."/>
        </authorList>
    </citation>
    <scope>NUCLEOTIDE SEQUENCE</scope>
    <source>
        <strain evidence="3">cv. G1812</strain>
    </source>
</reference>
<proteinExistence type="predicted"/>
<feature type="transmembrane region" description="Helical" evidence="1">
    <location>
        <begin position="43"/>
        <end position="67"/>
    </location>
</feature>
<dbReference type="EnsemblPlants" id="TuG1812G0200001893.01.T01">
    <property type="protein sequence ID" value="TuG1812G0200001893.01.T01.cds319237"/>
    <property type="gene ID" value="TuG1812G0200001893.01"/>
</dbReference>
<evidence type="ECO:0000256" key="1">
    <source>
        <dbReference type="SAM" id="Phobius"/>
    </source>
</evidence>
<sequence>MDNGKVTYLKMWSLVEVTNSLVLFAIFFFYVRVIIRTRRFVRVTVLVFLSTAPLNALLLRIATAALLQVLHQ</sequence>
<accession>A0A8R7PC61</accession>
<keyword evidence="3" id="KW-1185">Reference proteome</keyword>
<keyword evidence="1" id="KW-0812">Transmembrane</keyword>
<reference evidence="2" key="3">
    <citation type="submission" date="2022-06" db="UniProtKB">
        <authorList>
            <consortium name="EnsemblPlants"/>
        </authorList>
    </citation>
    <scope>IDENTIFICATION</scope>
</reference>
<keyword evidence="1" id="KW-0472">Membrane</keyword>
<evidence type="ECO:0000313" key="3">
    <source>
        <dbReference type="Proteomes" id="UP000015106"/>
    </source>
</evidence>
<dbReference type="Proteomes" id="UP000015106">
    <property type="component" value="Chromosome 2"/>
</dbReference>
<name>A0A8R7PC61_TRIUA</name>
<protein>
    <submittedName>
        <fullName evidence="2">Uncharacterized protein</fullName>
    </submittedName>
</protein>
<feature type="transmembrane region" description="Helical" evidence="1">
    <location>
        <begin position="12"/>
        <end position="31"/>
    </location>
</feature>
<evidence type="ECO:0000313" key="2">
    <source>
        <dbReference type="EnsemblPlants" id="TuG1812G0200001893.01.T01.cds319237"/>
    </source>
</evidence>
<organism evidence="2 3">
    <name type="scientific">Triticum urartu</name>
    <name type="common">Red wild einkorn</name>
    <name type="synonym">Crithodium urartu</name>
    <dbReference type="NCBI Taxonomy" id="4572"/>
    <lineage>
        <taxon>Eukaryota</taxon>
        <taxon>Viridiplantae</taxon>
        <taxon>Streptophyta</taxon>
        <taxon>Embryophyta</taxon>
        <taxon>Tracheophyta</taxon>
        <taxon>Spermatophyta</taxon>
        <taxon>Magnoliopsida</taxon>
        <taxon>Liliopsida</taxon>
        <taxon>Poales</taxon>
        <taxon>Poaceae</taxon>
        <taxon>BOP clade</taxon>
        <taxon>Pooideae</taxon>
        <taxon>Triticodae</taxon>
        <taxon>Triticeae</taxon>
        <taxon>Triticinae</taxon>
        <taxon>Triticum</taxon>
    </lineage>
</organism>